<evidence type="ECO:0000313" key="3">
    <source>
        <dbReference type="Proteomes" id="UP000467841"/>
    </source>
</evidence>
<dbReference type="CDD" id="cd22157">
    <property type="entry name" value="F-box_AtFBW1-like"/>
    <property type="match status" value="1"/>
</dbReference>
<dbReference type="Pfam" id="PF00646">
    <property type="entry name" value="F-box"/>
    <property type="match status" value="1"/>
</dbReference>
<dbReference type="PANTHER" id="PTHR31111">
    <property type="entry name" value="BNAA05G37150D PROTEIN-RELATED"/>
    <property type="match status" value="1"/>
</dbReference>
<dbReference type="AlphaFoldDB" id="A0A6D2L9B3"/>
<dbReference type="InterPro" id="IPR036047">
    <property type="entry name" value="F-box-like_dom_sf"/>
</dbReference>
<dbReference type="NCBIfam" id="TIGR01640">
    <property type="entry name" value="F_box_assoc_1"/>
    <property type="match status" value="1"/>
</dbReference>
<name>A0A6D2L9B3_9BRAS</name>
<organism evidence="2 3">
    <name type="scientific">Microthlaspi erraticum</name>
    <dbReference type="NCBI Taxonomy" id="1685480"/>
    <lineage>
        <taxon>Eukaryota</taxon>
        <taxon>Viridiplantae</taxon>
        <taxon>Streptophyta</taxon>
        <taxon>Embryophyta</taxon>
        <taxon>Tracheophyta</taxon>
        <taxon>Spermatophyta</taxon>
        <taxon>Magnoliopsida</taxon>
        <taxon>eudicotyledons</taxon>
        <taxon>Gunneridae</taxon>
        <taxon>Pentapetalae</taxon>
        <taxon>rosids</taxon>
        <taxon>malvids</taxon>
        <taxon>Brassicales</taxon>
        <taxon>Brassicaceae</taxon>
        <taxon>Coluteocarpeae</taxon>
        <taxon>Microthlaspi</taxon>
    </lineage>
</organism>
<dbReference type="SUPFAM" id="SSF81383">
    <property type="entry name" value="F-box domain"/>
    <property type="match status" value="1"/>
</dbReference>
<dbReference type="InterPro" id="IPR001810">
    <property type="entry name" value="F-box_dom"/>
</dbReference>
<gene>
    <name evidence="2" type="ORF">MERR_LOCUS48514</name>
</gene>
<feature type="domain" description="F-box" evidence="1">
    <location>
        <begin position="18"/>
        <end position="58"/>
    </location>
</feature>
<evidence type="ECO:0000313" key="2">
    <source>
        <dbReference type="EMBL" id="CAA7061278.1"/>
    </source>
</evidence>
<comment type="caution">
    <text evidence="2">The sequence shown here is derived from an EMBL/GenBank/DDBJ whole genome shotgun (WGS) entry which is preliminary data.</text>
</comment>
<dbReference type="InterPro" id="IPR017451">
    <property type="entry name" value="F-box-assoc_interact_dom"/>
</dbReference>
<dbReference type="EMBL" id="CACVBM020001862">
    <property type="protein sequence ID" value="CAA7061278.1"/>
    <property type="molecule type" value="Genomic_DNA"/>
</dbReference>
<dbReference type="Pfam" id="PF08268">
    <property type="entry name" value="FBA_3"/>
    <property type="match status" value="1"/>
</dbReference>
<keyword evidence="3" id="KW-1185">Reference proteome</keyword>
<sequence length="383" mass="44637">MSLSLRSEDRGVAIPDSIPNDLITEIFLRLPAKSVARFRCVSKQWRSMSHLPYFTELFLTRSRSRPRLLFALQRGYPCDWSFFSSPQLQNPYDCKVSVGFHMKLPREMCTERFCGPVSGLIYFCIREVSQKRDKDAVHVFYNPRTRQYAQFYELKTDFSESFLGFDPIDKQFKFLSMSRLYCNDKMDQRILTLGTLSRWRKIQCPCPLSEVVCINGVMYYSAEVSERSFAIVCFDLRSEKYKIIEAKLYLQGLFNYKGKLGRIKLKDVKGGNTLALHVKVLEDVQKEIWSKNVYTLPENAPVERRNVNIAGVTATGEIVLSEKYTSSERFYVFYFNPERNTFQRVEIQGFGRYYHQGPAHSVSVFVDQVVLSEASVKGKRVWY</sequence>
<dbReference type="OrthoDB" id="1246377at2759"/>
<evidence type="ECO:0000259" key="1">
    <source>
        <dbReference type="SMART" id="SM00256"/>
    </source>
</evidence>
<dbReference type="InterPro" id="IPR013187">
    <property type="entry name" value="F-box-assoc_dom_typ3"/>
</dbReference>
<protein>
    <recommendedName>
        <fullName evidence="1">F-box domain-containing protein</fullName>
    </recommendedName>
</protein>
<proteinExistence type="predicted"/>
<dbReference type="Proteomes" id="UP000467841">
    <property type="component" value="Unassembled WGS sequence"/>
</dbReference>
<dbReference type="PANTHER" id="PTHR31111:SF130">
    <property type="entry name" value="F-BOX ASSOCIATED UBIQUITINATION EFFECTOR FAMILY PROTEIN"/>
    <property type="match status" value="1"/>
</dbReference>
<accession>A0A6D2L9B3</accession>
<dbReference type="SMART" id="SM00256">
    <property type="entry name" value="FBOX"/>
    <property type="match status" value="1"/>
</dbReference>
<dbReference type="Gene3D" id="1.20.1280.50">
    <property type="match status" value="1"/>
</dbReference>
<reference evidence="2" key="1">
    <citation type="submission" date="2020-01" db="EMBL/GenBank/DDBJ databases">
        <authorList>
            <person name="Mishra B."/>
        </authorList>
    </citation>
    <scope>NUCLEOTIDE SEQUENCE [LARGE SCALE GENOMIC DNA]</scope>
</reference>